<feature type="transmembrane region" description="Helical" evidence="2">
    <location>
        <begin position="107"/>
        <end position="128"/>
    </location>
</feature>
<dbReference type="OrthoDB" id="67965at2759"/>
<gene>
    <name evidence="3" type="ORF">yc1106_04555</name>
</gene>
<reference evidence="3" key="1">
    <citation type="submission" date="2021-12" db="EMBL/GenBank/DDBJ databases">
        <title>Curvularia clavata genome.</title>
        <authorList>
            <person name="Cao Y."/>
        </authorList>
    </citation>
    <scope>NUCLEOTIDE SEQUENCE</scope>
    <source>
        <strain evidence="3">Yc1106</strain>
    </source>
</reference>
<dbReference type="InterPro" id="IPR022024">
    <property type="entry name" value="DUF3602"/>
</dbReference>
<proteinExistence type="predicted"/>
<sequence length="451" mass="50604">MAAVHVLDNYYLAITFLITVAYQLFFFSIAFSLKFDKLTDFAGGTNFILLAILTLSFSENRGDARNIVVSLFIILWAARLSGFLLFRILKTGKDDRFDDKRDKFWSFLGFWVFQMFWVWTVSLPVTLLNSPNVTKFNQPSFGTGCDIAGVILWSIGFIMESVSDAQKYRFRTVHGSDGAICDVGFFAWTRHPNYFGEIIIQFGIFTIAVSPAAYNYVSGGAYKALYASILGPFFLTILLMFVSGLTLQERPAAKKRYEKGSHWPEYERYLQRTSILIPFPPALYARMPVFLKRTIFLEFPIYVFDPAKHADQGKMQARSAEEGQSAGNIGHDDTVYTDGGLVREGVQGESNEPEFSTGRGGAGNIGRSPRVGPQSDEGRPVDMVPEINQRNPQEEFHTGRGGAGNVYKEKHGGHSQSPDRQGFGDKLKHALHLDKKKEHEHSPLAHNETAN</sequence>
<feature type="region of interest" description="Disordered" evidence="1">
    <location>
        <begin position="313"/>
        <end position="451"/>
    </location>
</feature>
<keyword evidence="2" id="KW-0812">Transmembrane</keyword>
<dbReference type="AlphaFoldDB" id="A0A9Q8Z7P4"/>
<feature type="compositionally biased region" description="Basic and acidic residues" evidence="1">
    <location>
        <begin position="422"/>
        <end position="443"/>
    </location>
</feature>
<dbReference type="VEuPathDB" id="FungiDB:yc1106_04555"/>
<keyword evidence="2" id="KW-1133">Transmembrane helix</keyword>
<evidence type="ECO:0000313" key="3">
    <source>
        <dbReference type="EMBL" id="USP77281.1"/>
    </source>
</evidence>
<name>A0A9Q8Z7P4_CURCL</name>
<dbReference type="Pfam" id="PF12223">
    <property type="entry name" value="DUF3602"/>
    <property type="match status" value="1"/>
</dbReference>
<dbReference type="EMBL" id="CP089276">
    <property type="protein sequence ID" value="USP77281.1"/>
    <property type="molecule type" value="Genomic_DNA"/>
</dbReference>
<protein>
    <recommendedName>
        <fullName evidence="5">Steroid 5-alpha reductase C-terminal domain-containing protein</fullName>
    </recommendedName>
</protein>
<dbReference type="PANTHER" id="PTHR32251:SF15">
    <property type="entry name" value="3-OXO-5-ALPHA-STEROID 4-DEHYDROGENASE (DUF1295)"/>
    <property type="match status" value="1"/>
</dbReference>
<dbReference type="Gene3D" id="1.20.120.1630">
    <property type="match status" value="1"/>
</dbReference>
<accession>A0A9Q8Z7P4</accession>
<dbReference type="PANTHER" id="PTHR32251">
    <property type="entry name" value="3-OXO-5-ALPHA-STEROID 4-DEHYDROGENASE"/>
    <property type="match status" value="1"/>
</dbReference>
<evidence type="ECO:0000256" key="1">
    <source>
        <dbReference type="SAM" id="MobiDB-lite"/>
    </source>
</evidence>
<feature type="transmembrane region" description="Helical" evidence="2">
    <location>
        <begin position="64"/>
        <end position="86"/>
    </location>
</feature>
<evidence type="ECO:0000256" key="2">
    <source>
        <dbReference type="SAM" id="Phobius"/>
    </source>
</evidence>
<feature type="transmembrane region" description="Helical" evidence="2">
    <location>
        <begin position="38"/>
        <end position="58"/>
    </location>
</feature>
<keyword evidence="4" id="KW-1185">Reference proteome</keyword>
<evidence type="ECO:0000313" key="4">
    <source>
        <dbReference type="Proteomes" id="UP001056012"/>
    </source>
</evidence>
<feature type="transmembrane region" description="Helical" evidence="2">
    <location>
        <begin position="194"/>
        <end position="214"/>
    </location>
</feature>
<keyword evidence="2" id="KW-0472">Membrane</keyword>
<dbReference type="InterPro" id="IPR010721">
    <property type="entry name" value="UstE-like"/>
</dbReference>
<feature type="transmembrane region" description="Helical" evidence="2">
    <location>
        <begin position="226"/>
        <end position="247"/>
    </location>
</feature>
<organism evidence="3 4">
    <name type="scientific">Curvularia clavata</name>
    <dbReference type="NCBI Taxonomy" id="95742"/>
    <lineage>
        <taxon>Eukaryota</taxon>
        <taxon>Fungi</taxon>
        <taxon>Dikarya</taxon>
        <taxon>Ascomycota</taxon>
        <taxon>Pezizomycotina</taxon>
        <taxon>Dothideomycetes</taxon>
        <taxon>Pleosporomycetidae</taxon>
        <taxon>Pleosporales</taxon>
        <taxon>Pleosporineae</taxon>
        <taxon>Pleosporaceae</taxon>
        <taxon>Curvularia</taxon>
    </lineage>
</organism>
<feature type="transmembrane region" description="Helical" evidence="2">
    <location>
        <begin position="12"/>
        <end position="31"/>
    </location>
</feature>
<dbReference type="PROSITE" id="PS50244">
    <property type="entry name" value="S5A_REDUCTASE"/>
    <property type="match status" value="1"/>
</dbReference>
<feature type="transmembrane region" description="Helical" evidence="2">
    <location>
        <begin position="140"/>
        <end position="159"/>
    </location>
</feature>
<dbReference type="GO" id="GO:0016020">
    <property type="term" value="C:membrane"/>
    <property type="evidence" value="ECO:0007669"/>
    <property type="project" value="TreeGrafter"/>
</dbReference>
<evidence type="ECO:0008006" key="5">
    <source>
        <dbReference type="Google" id="ProtNLM"/>
    </source>
</evidence>
<dbReference type="Pfam" id="PF06966">
    <property type="entry name" value="DUF1295"/>
    <property type="match status" value="1"/>
</dbReference>
<dbReference type="Proteomes" id="UP001056012">
    <property type="component" value="Chromosome 3"/>
</dbReference>